<comment type="catalytic activity">
    <reaction evidence="6">
        <text>[protein-PII]-L-tyrosine + UTP = [protein-PII]-uridylyl-L-tyrosine + diphosphate</text>
        <dbReference type="Rhea" id="RHEA:13673"/>
        <dbReference type="Rhea" id="RHEA-COMP:12147"/>
        <dbReference type="Rhea" id="RHEA-COMP:12148"/>
        <dbReference type="ChEBI" id="CHEBI:33019"/>
        <dbReference type="ChEBI" id="CHEBI:46398"/>
        <dbReference type="ChEBI" id="CHEBI:46858"/>
        <dbReference type="ChEBI" id="CHEBI:90602"/>
        <dbReference type="EC" id="2.7.7.59"/>
    </reaction>
</comment>
<feature type="region of interest" description="Disordered" evidence="7">
    <location>
        <begin position="770"/>
        <end position="791"/>
    </location>
</feature>
<evidence type="ECO:0000256" key="4">
    <source>
        <dbReference type="ARBA" id="ARBA00022842"/>
    </source>
</evidence>
<evidence type="ECO:0000256" key="7">
    <source>
        <dbReference type="SAM" id="MobiDB-lite"/>
    </source>
</evidence>
<feature type="domain" description="ACT" evidence="8">
    <location>
        <begin position="686"/>
        <end position="762"/>
    </location>
</feature>
<evidence type="ECO:0000259" key="8">
    <source>
        <dbReference type="PROSITE" id="PS51671"/>
    </source>
</evidence>
<dbReference type="SUPFAM" id="SSF109604">
    <property type="entry name" value="HD-domain/PDEase-like"/>
    <property type="match status" value="1"/>
</dbReference>
<organism evidence="9 10">
    <name type="scientific">Enhygromyxa salina</name>
    <dbReference type="NCBI Taxonomy" id="215803"/>
    <lineage>
        <taxon>Bacteria</taxon>
        <taxon>Pseudomonadati</taxon>
        <taxon>Myxococcota</taxon>
        <taxon>Polyangia</taxon>
        <taxon>Nannocystales</taxon>
        <taxon>Nannocystaceae</taxon>
        <taxon>Enhygromyxa</taxon>
    </lineage>
</organism>
<gene>
    <name evidence="6" type="primary">glnD</name>
    <name evidence="9" type="ORF">DB30_01336</name>
</gene>
<dbReference type="InterPro" id="IPR002912">
    <property type="entry name" value="ACT_dom"/>
</dbReference>
<dbReference type="GO" id="GO:0008773">
    <property type="term" value="F:[protein-PII] uridylyltransferase activity"/>
    <property type="evidence" value="ECO:0007669"/>
    <property type="project" value="UniProtKB-UniRule"/>
</dbReference>
<dbReference type="GO" id="GO:0008081">
    <property type="term" value="F:phosphoric diester hydrolase activity"/>
    <property type="evidence" value="ECO:0007669"/>
    <property type="project" value="UniProtKB-UniRule"/>
</dbReference>
<dbReference type="EC" id="2.7.7.59" evidence="6"/>
<sequence length="871" mass="96541">MNLANEHEQPIAPLREALALARQSLRAAVTEGEPGGALLHRYSERMLELITPGAAQAVGRAGTEFGKLAIVVVGGLARGEHCPHSDLDLTVVCTEPGHEGDEVFGGWIRDLTHPLWDAGLRPATTVQSPEAWLAAAAEDLSLCTALLDMRFVAGDRQMVDELASEAHRRFFGAQRAAFLQRLLDEMELRKRRYGATVYQVEPDLKFGPGGTRDLSIFEWALMARRNTPEPWDPATVIKAIRASGVPRRVARLLGDARDTMLRLRAALHLVAGRTQDRLNFQYQEGIPSMLGFPDLAEHPADAELVAAIEACMQDYYRSARDVLRYGSRVFSRCQPPRALAELDVRIDERFHIVDRRLRHYGKDPFADTPVLGLEALAIARDLNIGLSGPTLDAIVEAAIAISEGDTRLADDPEAQQRFLDLLVDPSDVGSPTPVELCHEVGLLERVIPEFSPSRGRMQHEGFHVYTVDQHSIYAVEFLKAIARGDHRKDFTMATAVHLGISDPRPLYLSTLLHDVGKAFGDQLGEGARIAALAAGRAGLGAEVASRCEFLVAEHQTMPMLSQKRDLTDALLVRDFAETVGDRRTLDELYLVSLADMANVSPEYLTSWKLTLLDELYLRTAAEFAKQGRRETSARRPRPDEPEGLPPRYYSLFDQHLRRHHRRLLDELRSSETTTLVDVAEGSGAMRLTVVTHDHRGLLATLTAGFADLGLEVVAADVFSVPFEPRIALDVFRVVSRDPSHQRPLEAEFATMIQAHLAERLARAPTGASLREALPPLPNRARGRQRGAATKVRFSEDPAATRTIVDVETIENPGVAARISRSFAALGLDIEIARINTEMRRVDAVFYVSKLDEQQRSELAKAIRANLRTRRR</sequence>
<comment type="caution">
    <text evidence="6">Lacks conserved residue(s) required for the propagation of feature annotation.</text>
</comment>
<dbReference type="PROSITE" id="PS51671">
    <property type="entry name" value="ACT"/>
    <property type="match status" value="2"/>
</dbReference>
<keyword evidence="1 6" id="KW-0808">Transferase</keyword>
<comment type="cofactor">
    <cofactor evidence="6">
        <name>Mg(2+)</name>
        <dbReference type="ChEBI" id="CHEBI:18420"/>
    </cofactor>
</comment>
<dbReference type="EC" id="3.1.4.-" evidence="6"/>
<dbReference type="PANTHER" id="PTHR47320">
    <property type="entry name" value="BIFUNCTIONAL URIDYLYLTRANSFERASE/URIDYLYL-REMOVING ENZYME"/>
    <property type="match status" value="1"/>
</dbReference>
<keyword evidence="2 6" id="KW-0548">Nucleotidyltransferase</keyword>
<keyword evidence="5 6" id="KW-0511">Multifunctional enzyme</keyword>
<keyword evidence="4 6" id="KW-0460">Magnesium</keyword>
<dbReference type="AlphaFoldDB" id="A0A0C2CX97"/>
<comment type="catalytic activity">
    <reaction evidence="6">
        <text>[protein-PII]-uridylyl-L-tyrosine + H2O = [protein-PII]-L-tyrosine + UMP + H(+)</text>
        <dbReference type="Rhea" id="RHEA:48600"/>
        <dbReference type="Rhea" id="RHEA-COMP:12147"/>
        <dbReference type="Rhea" id="RHEA-COMP:12148"/>
        <dbReference type="ChEBI" id="CHEBI:15377"/>
        <dbReference type="ChEBI" id="CHEBI:15378"/>
        <dbReference type="ChEBI" id="CHEBI:46858"/>
        <dbReference type="ChEBI" id="CHEBI:57865"/>
        <dbReference type="ChEBI" id="CHEBI:90602"/>
    </reaction>
</comment>
<evidence type="ECO:0000256" key="5">
    <source>
        <dbReference type="ARBA" id="ARBA00023268"/>
    </source>
</evidence>
<evidence type="ECO:0000256" key="2">
    <source>
        <dbReference type="ARBA" id="ARBA00022695"/>
    </source>
</evidence>
<dbReference type="InterPro" id="IPR010043">
    <property type="entry name" value="UTase/UR"/>
</dbReference>
<dbReference type="InterPro" id="IPR045865">
    <property type="entry name" value="ACT-like_dom_sf"/>
</dbReference>
<comment type="activity regulation">
    <text evidence="6">Uridylyltransferase (UTase) activity is inhibited by glutamine, while glutamine activates uridylyl-removing (UR) activity.</text>
</comment>
<evidence type="ECO:0000256" key="3">
    <source>
        <dbReference type="ARBA" id="ARBA00022801"/>
    </source>
</evidence>
<accession>A0A0C2CX97</accession>
<dbReference type="InterPro" id="IPR013546">
    <property type="entry name" value="PII_UdlTrfase/GS_AdlTrfase"/>
</dbReference>
<keyword evidence="3 6" id="KW-0378">Hydrolase</keyword>
<feature type="compositionally biased region" description="Basic and acidic residues" evidence="7">
    <location>
        <begin position="627"/>
        <end position="640"/>
    </location>
</feature>
<evidence type="ECO:0000313" key="10">
    <source>
        <dbReference type="Proteomes" id="UP000031599"/>
    </source>
</evidence>
<dbReference type="PIRSF" id="PIRSF006288">
    <property type="entry name" value="PII_uridyltransf"/>
    <property type="match status" value="1"/>
</dbReference>
<comment type="similarity">
    <text evidence="6">Belongs to the GlnD family.</text>
</comment>
<dbReference type="RefSeq" id="WP_052557671.1">
    <property type="nucleotide sequence ID" value="NZ_JMCC02000129.1"/>
</dbReference>
<reference evidence="9 10" key="1">
    <citation type="submission" date="2014-12" db="EMBL/GenBank/DDBJ databases">
        <title>Genome assembly of Enhygromyxa salina DSM 15201.</title>
        <authorList>
            <person name="Sharma G."/>
            <person name="Subramanian S."/>
        </authorList>
    </citation>
    <scope>NUCLEOTIDE SEQUENCE [LARGE SCALE GENOMIC DNA]</scope>
    <source>
        <strain evidence="9 10">DSM 15201</strain>
    </source>
</reference>
<comment type="domain">
    <text evidence="6">Has four distinct domains: an N-terminal nucleotidyltransferase (NT) domain responsible for UTase activity, a central HD domain that encodes UR activity, and two C-terminal ACT domains that seem to have a role in glutamine sensing.</text>
</comment>
<comment type="caution">
    <text evidence="9">The sequence shown here is derived from an EMBL/GenBank/DDBJ whole genome shotgun (WGS) entry which is preliminary data.</text>
</comment>
<feature type="region of interest" description="Disordered" evidence="7">
    <location>
        <begin position="627"/>
        <end position="646"/>
    </location>
</feature>
<name>A0A0C2CX97_9BACT</name>
<dbReference type="SUPFAM" id="SSF81301">
    <property type="entry name" value="Nucleotidyltransferase"/>
    <property type="match status" value="1"/>
</dbReference>
<dbReference type="GO" id="GO:0006808">
    <property type="term" value="P:regulation of nitrogen utilization"/>
    <property type="evidence" value="ECO:0007669"/>
    <property type="project" value="UniProtKB-UniRule"/>
</dbReference>
<comment type="function">
    <text evidence="6">Modifies, by uridylylation and deuridylylation, the PII regulatory proteins (GlnB and homologs), in response to the nitrogen status of the cell that GlnD senses through the glutamine level. Under low glutamine levels, catalyzes the conversion of the PII proteins and UTP to PII-UMP and PPi, while under higher glutamine levels, GlnD hydrolyzes PII-UMP to PII and UMP (deuridylylation). Thus, controls uridylylation state and activity of the PII proteins, and plays an important role in the regulation of nitrogen metabolism.</text>
</comment>
<dbReference type="InterPro" id="IPR043519">
    <property type="entry name" value="NT_sf"/>
</dbReference>
<evidence type="ECO:0000256" key="6">
    <source>
        <dbReference type="HAMAP-Rule" id="MF_00277"/>
    </source>
</evidence>
<proteinExistence type="inferred from homology"/>
<dbReference type="PANTHER" id="PTHR47320:SF1">
    <property type="entry name" value="BIFUNCTIONAL URIDYLYLTRANSFERASE_URIDYLYL-REMOVING ENZYME"/>
    <property type="match status" value="1"/>
</dbReference>
<dbReference type="Proteomes" id="UP000031599">
    <property type="component" value="Unassembled WGS sequence"/>
</dbReference>
<dbReference type="CDD" id="cd05401">
    <property type="entry name" value="NT_GlnE_GlnD_like"/>
    <property type="match status" value="1"/>
</dbReference>
<dbReference type="HAMAP" id="MF_00277">
    <property type="entry name" value="PII_uridylyl_transf"/>
    <property type="match status" value="1"/>
</dbReference>
<protein>
    <recommendedName>
        <fullName evidence="6">Bifunctional uridylyltransferase/uridylyl-removing enzyme</fullName>
        <shortName evidence="6">UTase/UR</shortName>
    </recommendedName>
    <alternativeName>
        <fullName evidence="6">Bifunctional [protein-PII] modification enzyme</fullName>
    </alternativeName>
    <alternativeName>
        <fullName evidence="6">Bifunctional nitrogen sensor protein</fullName>
    </alternativeName>
    <domain>
        <recommendedName>
            <fullName evidence="6">[Protein-PII] uridylyltransferase</fullName>
            <shortName evidence="6">PII uridylyltransferase</shortName>
            <shortName evidence="6">UTase</shortName>
            <ecNumber evidence="6">2.7.7.59</ecNumber>
        </recommendedName>
    </domain>
    <domain>
        <recommendedName>
            <fullName evidence="6">[Protein-PII]-UMP uridylyl-removing enzyme</fullName>
            <shortName evidence="6">UR</shortName>
            <ecNumber evidence="6">3.1.4.-</ecNumber>
        </recommendedName>
    </domain>
</protein>
<dbReference type="SUPFAM" id="SSF55021">
    <property type="entry name" value="ACT-like"/>
    <property type="match status" value="1"/>
</dbReference>
<feature type="domain" description="ACT" evidence="8">
    <location>
        <begin position="803"/>
        <end position="871"/>
    </location>
</feature>
<dbReference type="Pfam" id="PF08335">
    <property type="entry name" value="GlnD_UR_UTase"/>
    <property type="match status" value="1"/>
</dbReference>
<dbReference type="SUPFAM" id="SSF81593">
    <property type="entry name" value="Nucleotidyltransferase substrate binding subunit/domain"/>
    <property type="match status" value="1"/>
</dbReference>
<dbReference type="EMBL" id="JMCC02000129">
    <property type="protein sequence ID" value="KIG12477.1"/>
    <property type="molecule type" value="Genomic_DNA"/>
</dbReference>
<evidence type="ECO:0000313" key="9">
    <source>
        <dbReference type="EMBL" id="KIG12477.1"/>
    </source>
</evidence>
<evidence type="ECO:0000256" key="1">
    <source>
        <dbReference type="ARBA" id="ARBA00022679"/>
    </source>
</evidence>
<feature type="region of interest" description="Uridylyltransferase" evidence="6">
    <location>
        <begin position="1"/>
        <end position="345"/>
    </location>
</feature>